<gene>
    <name evidence="4" type="ordered locus">Rahaq_4347</name>
</gene>
<evidence type="ECO:0000259" key="3">
    <source>
        <dbReference type="Pfam" id="PF00535"/>
    </source>
</evidence>
<dbReference type="KEGG" id="rah:Rahaq_4347"/>
<dbReference type="OrthoDB" id="6813549at2"/>
<dbReference type="RefSeq" id="WP_013577618.1">
    <property type="nucleotide sequence ID" value="NC_015061.1"/>
</dbReference>
<dbReference type="InterPro" id="IPR001173">
    <property type="entry name" value="Glyco_trans_2-like"/>
</dbReference>
<evidence type="ECO:0000313" key="5">
    <source>
        <dbReference type="Proteomes" id="UP000007257"/>
    </source>
</evidence>
<keyword evidence="2 4" id="KW-0808">Transferase</keyword>
<keyword evidence="1" id="KW-0328">Glycosyltransferase</keyword>
<evidence type="ECO:0000256" key="1">
    <source>
        <dbReference type="ARBA" id="ARBA00022676"/>
    </source>
</evidence>
<evidence type="ECO:0000313" key="4">
    <source>
        <dbReference type="EMBL" id="ADW75933.1"/>
    </source>
</evidence>
<dbReference type="Proteomes" id="UP000007257">
    <property type="component" value="Chromosome"/>
</dbReference>
<dbReference type="PANTHER" id="PTHR22916">
    <property type="entry name" value="GLYCOSYLTRANSFERASE"/>
    <property type="match status" value="1"/>
</dbReference>
<evidence type="ECO:0000256" key="2">
    <source>
        <dbReference type="ARBA" id="ARBA00022679"/>
    </source>
</evidence>
<reference evidence="5" key="1">
    <citation type="submission" date="2011-01" db="EMBL/GenBank/DDBJ databases">
        <title>Complete sequence of chromosome of Rahnella sp. Y9602.</title>
        <authorList>
            <consortium name="US DOE Joint Genome Institute"/>
            <person name="Lucas S."/>
            <person name="Copeland A."/>
            <person name="Lapidus A."/>
            <person name="Cheng J.-F."/>
            <person name="Goodwin L."/>
            <person name="Pitluck S."/>
            <person name="Lu M."/>
            <person name="Detter J.C."/>
            <person name="Han C."/>
            <person name="Tapia R."/>
            <person name="Land M."/>
            <person name="Hauser L."/>
            <person name="Kyrpides N."/>
            <person name="Ivanova N."/>
            <person name="Ovchinnikova G."/>
            <person name="Pagani I."/>
            <person name="Sobecky P.A."/>
            <person name="Martinez R.J."/>
            <person name="Woyke T."/>
        </authorList>
    </citation>
    <scope>NUCLEOTIDE SEQUENCE [LARGE SCALE GENOMIC DNA]</scope>
    <source>
        <strain evidence="5">Y9602</strain>
    </source>
</reference>
<accession>A0A0H3FLK6</accession>
<dbReference type="eggNOG" id="COG1216">
    <property type="taxonomic scope" value="Bacteria"/>
</dbReference>
<dbReference type="AlphaFoldDB" id="A0A0H3FLK6"/>
<dbReference type="InterPro" id="IPR029044">
    <property type="entry name" value="Nucleotide-diphossugar_trans"/>
</dbReference>
<name>A0A0H3FLK6_RAHSY</name>
<dbReference type="Gene3D" id="3.90.550.10">
    <property type="entry name" value="Spore Coat Polysaccharide Biosynthesis Protein SpsA, Chain A"/>
    <property type="match status" value="1"/>
</dbReference>
<dbReference type="CDD" id="cd00761">
    <property type="entry name" value="Glyco_tranf_GTA_type"/>
    <property type="match status" value="1"/>
</dbReference>
<dbReference type="EMBL" id="CP002505">
    <property type="protein sequence ID" value="ADW75933.1"/>
    <property type="molecule type" value="Genomic_DNA"/>
</dbReference>
<protein>
    <submittedName>
        <fullName evidence="4">Glycosyl transferase family 2</fullName>
    </submittedName>
</protein>
<organism evidence="4 5">
    <name type="scientific">Rahnella sp. (strain Y9602)</name>
    <dbReference type="NCBI Taxonomy" id="2703885"/>
    <lineage>
        <taxon>Bacteria</taxon>
        <taxon>Pseudomonadati</taxon>
        <taxon>Pseudomonadota</taxon>
        <taxon>Gammaproteobacteria</taxon>
        <taxon>Enterobacterales</taxon>
        <taxon>Yersiniaceae</taxon>
        <taxon>Rahnella</taxon>
    </lineage>
</organism>
<dbReference type="HOGENOM" id="CLU_025996_25_4_6"/>
<sequence length="335" mass="39130">MPLTTTSDNIKLSAIIPLYNAGEMFRNFMDSLVAQTLTNFEIIIVNDGSTDGSECVAQEYAEKYPHIRVIHQANGGVSRARNAGLDIAKGQYVTFPDADDILYPNMYQTLIELCEQDDLDVAQCNGERYFVGSEKVKPIIPTDRLTSTAVLDGPHWLKMALATNRYLHVVWLGVYRLELIKKHHLYFEPGLHHQDIPWTTEFMFNARRVKYTQEVLYRYYIHGQSISNQKRTGMKNVEYQRHYLKIAKMLDELNKRYKDRVKIYAEFPRQVTREALTVCHSVRREPVQAAQKAMIDDIYTSGTRRIMLRNARGPKQWWQLLLWLYRLHNLRKKLG</sequence>
<dbReference type="SUPFAM" id="SSF53448">
    <property type="entry name" value="Nucleotide-diphospho-sugar transferases"/>
    <property type="match status" value="1"/>
</dbReference>
<dbReference type="NCBIfam" id="NF007482">
    <property type="entry name" value="PRK10073.1"/>
    <property type="match status" value="1"/>
</dbReference>
<dbReference type="GO" id="GO:0016758">
    <property type="term" value="F:hexosyltransferase activity"/>
    <property type="evidence" value="ECO:0007669"/>
    <property type="project" value="UniProtKB-ARBA"/>
</dbReference>
<reference evidence="4 5" key="2">
    <citation type="journal article" date="2012" name="J. Bacteriol.">
        <title>Complete Genome Sequence of Rahnella sp. Strain Y9602, a Gammaproteobacterium Isolate from Metal- and Radionuclide-Contaminated Soil.</title>
        <authorList>
            <person name="Martinez R.J."/>
            <person name="Bruce D."/>
            <person name="Detter C."/>
            <person name="Goodwin L.A."/>
            <person name="Han J."/>
            <person name="Han C.S."/>
            <person name="Held B."/>
            <person name="Land M.L."/>
            <person name="Mikhailova N."/>
            <person name="Nolan M."/>
            <person name="Pennacchio L."/>
            <person name="Pitluck S."/>
            <person name="Tapia R."/>
            <person name="Woyke T."/>
            <person name="Sobecky P.A."/>
        </authorList>
    </citation>
    <scope>NUCLEOTIDE SEQUENCE [LARGE SCALE GENOMIC DNA]</scope>
    <source>
        <strain evidence="4 5">Y9602</strain>
    </source>
</reference>
<feature type="domain" description="Glycosyltransferase 2-like" evidence="3">
    <location>
        <begin position="13"/>
        <end position="138"/>
    </location>
</feature>
<proteinExistence type="predicted"/>
<dbReference type="PANTHER" id="PTHR22916:SF51">
    <property type="entry name" value="GLYCOSYLTRANSFERASE EPSH-RELATED"/>
    <property type="match status" value="1"/>
</dbReference>
<dbReference type="Pfam" id="PF00535">
    <property type="entry name" value="Glycos_transf_2"/>
    <property type="match status" value="1"/>
</dbReference>